<evidence type="ECO:0000313" key="5">
    <source>
        <dbReference type="EMBL" id="TFH56183.1"/>
    </source>
</evidence>
<dbReference type="Pfam" id="PF22725">
    <property type="entry name" value="GFO_IDH_MocA_C3"/>
    <property type="match status" value="1"/>
</dbReference>
<dbReference type="Pfam" id="PF01408">
    <property type="entry name" value="GFO_IDH_MocA"/>
    <property type="match status" value="1"/>
</dbReference>
<evidence type="ECO:0000313" key="6">
    <source>
        <dbReference type="Proteomes" id="UP000297638"/>
    </source>
</evidence>
<dbReference type="Pfam" id="PF14100">
    <property type="entry name" value="DUF6807"/>
    <property type="match status" value="1"/>
</dbReference>
<feature type="domain" description="GFO/IDH/MocA-like oxidoreductase" evidence="4">
    <location>
        <begin position="166"/>
        <end position="285"/>
    </location>
</feature>
<name>A0A4Y8TYN4_9MICC</name>
<dbReference type="SUPFAM" id="SSF55347">
    <property type="entry name" value="Glyceraldehyde-3-phosphate dehydrogenase-like, C-terminal domain"/>
    <property type="match status" value="1"/>
</dbReference>
<dbReference type="AlphaFoldDB" id="A0A4Y8TYN4"/>
<organism evidence="5 6">
    <name type="scientific">Glutamicibacter arilaitensis</name>
    <dbReference type="NCBI Taxonomy" id="256701"/>
    <lineage>
        <taxon>Bacteria</taxon>
        <taxon>Bacillati</taxon>
        <taxon>Actinomycetota</taxon>
        <taxon>Actinomycetes</taxon>
        <taxon>Micrococcales</taxon>
        <taxon>Micrococcaceae</taxon>
        <taxon>Glutamicibacter</taxon>
    </lineage>
</organism>
<dbReference type="InterPro" id="IPR050463">
    <property type="entry name" value="Gfo/Idh/MocA_oxidrdct_glycsds"/>
</dbReference>
<comment type="caution">
    <text evidence="5">The sequence shown here is derived from an EMBL/GenBank/DDBJ whole genome shotgun (WGS) entry which is preliminary data.</text>
</comment>
<keyword evidence="1" id="KW-0560">Oxidoreductase</keyword>
<gene>
    <name evidence="5" type="ORF">EXY26_03755</name>
</gene>
<dbReference type="InterPro" id="IPR055170">
    <property type="entry name" value="GFO_IDH_MocA-like_dom"/>
</dbReference>
<dbReference type="Proteomes" id="UP000297638">
    <property type="component" value="Unassembled WGS sequence"/>
</dbReference>
<accession>A0A4Y8TYN4</accession>
<evidence type="ECO:0000259" key="4">
    <source>
        <dbReference type="Pfam" id="PF22725"/>
    </source>
</evidence>
<dbReference type="InterPro" id="IPR000683">
    <property type="entry name" value="Gfo/Idh/MocA-like_OxRdtase_N"/>
</dbReference>
<keyword evidence="2" id="KW-0520">NAD</keyword>
<dbReference type="RefSeq" id="WP_134779445.1">
    <property type="nucleotide sequence ID" value="NZ_SPDS01000001.1"/>
</dbReference>
<dbReference type="GO" id="GO:0000166">
    <property type="term" value="F:nucleotide binding"/>
    <property type="evidence" value="ECO:0007669"/>
    <property type="project" value="InterPro"/>
</dbReference>
<dbReference type="Gene3D" id="3.40.50.720">
    <property type="entry name" value="NAD(P)-binding Rossmann-like Domain"/>
    <property type="match status" value="1"/>
</dbReference>
<proteinExistence type="predicted"/>
<evidence type="ECO:0000259" key="3">
    <source>
        <dbReference type="Pfam" id="PF01408"/>
    </source>
</evidence>
<dbReference type="Gene3D" id="3.30.360.10">
    <property type="entry name" value="Dihydrodipicolinate Reductase, domain 2"/>
    <property type="match status" value="1"/>
</dbReference>
<protein>
    <submittedName>
        <fullName evidence="5">Oxidoreductase</fullName>
    </submittedName>
</protein>
<dbReference type="InterPro" id="IPR029475">
    <property type="entry name" value="DUF6807"/>
</dbReference>
<dbReference type="GO" id="GO:0016491">
    <property type="term" value="F:oxidoreductase activity"/>
    <property type="evidence" value="ECO:0007669"/>
    <property type="project" value="UniProtKB-KW"/>
</dbReference>
<dbReference type="PANTHER" id="PTHR43818:SF11">
    <property type="entry name" value="BCDNA.GH03377"/>
    <property type="match status" value="1"/>
</dbReference>
<reference evidence="5 6" key="1">
    <citation type="submission" date="2019-03" db="EMBL/GenBank/DDBJ databases">
        <title>Glutamicibacter sp. LJH19 genome.</title>
        <authorList>
            <person name="Sinai Borker S."/>
            <person name="Kumar R."/>
        </authorList>
    </citation>
    <scope>NUCLEOTIDE SEQUENCE [LARGE SCALE GENOMIC DNA]</scope>
    <source>
        <strain evidence="5 6">LJH19</strain>
    </source>
</reference>
<dbReference type="EMBL" id="SPDS01000001">
    <property type="protein sequence ID" value="TFH56183.1"/>
    <property type="molecule type" value="Genomic_DNA"/>
</dbReference>
<dbReference type="PANTHER" id="PTHR43818">
    <property type="entry name" value="BCDNA.GH03377"/>
    <property type="match status" value="1"/>
</dbReference>
<dbReference type="InterPro" id="IPR036291">
    <property type="entry name" value="NAD(P)-bd_dom_sf"/>
</dbReference>
<dbReference type="SUPFAM" id="SSF51735">
    <property type="entry name" value="NAD(P)-binding Rossmann-fold domains"/>
    <property type="match status" value="1"/>
</dbReference>
<evidence type="ECO:0000256" key="2">
    <source>
        <dbReference type="ARBA" id="ARBA00023027"/>
    </source>
</evidence>
<feature type="domain" description="Gfo/Idh/MocA-like oxidoreductase N-terminal" evidence="3">
    <location>
        <begin position="24"/>
        <end position="142"/>
    </location>
</feature>
<evidence type="ECO:0000256" key="1">
    <source>
        <dbReference type="ARBA" id="ARBA00023002"/>
    </source>
</evidence>
<sequence length="709" mass="75803">MNQQATAAGSATTSALAAPTAPAVVLIGLNGFGRQHLANIHRLAAEEKITFLAGIDPVDPGKEIRGKDTHVFADFDAFLSSGLTPDIIIISTPISTHADLAMKALRTGADLYLEKPPTATLDQYSRLLQAAADAGAHVQVGFQALGSTALKTIDGFFADNAKNSPIGALRAVGASGNWLRTTGYYARSPWAGHRKLDGVEIADGVVTNPLAHAVASALHIAGARKAQDVAHLATELYHAHSIEADDTSVVRVQTSTGIPVIAALTVCASEQQDPWITIYGTEGTATLHYTRDELLVRPNPDLGLPESSEVFGRVNLLENLVEVRNGSETELLSSLASAGAFMRVLEQIRTSDAPTQIAEEQVIPAGDGADFHPVIPNIERFIDRAVAAQSSFSSLGAPWALPAKTSGSLSLINPATGKQRTLAELRTGEDISRTNSPRPFLDNLKTLNGVVVSAQQPLDHTWHLGVGVALQDVNGTNFWGGRTYTRDASRYIWRADHGHIRTVSNAFARNGSALDSQLEWVSHEQEILLDEHRSIELNAFEDHESAITGWSLDFSFRLSARERQVSLGSPGTNGRHNGGYGGFFWRLPPVADPQIFTQSASGESQVHGVHSPWLAFSATFSSDSVALADLAEGRGDATIIFCSEHDDPWFVRSSGYPGVGSSLAWSTPVVLDPQEAITRQVRVLVVDGRVPVQTVALLARKYGSGSKEG</sequence>